<gene>
    <name evidence="1" type="ORF">BJX63DRAFT_156663</name>
</gene>
<dbReference type="EMBL" id="JBFXLT010000026">
    <property type="protein sequence ID" value="KAL2815717.1"/>
    <property type="molecule type" value="Genomic_DNA"/>
</dbReference>
<evidence type="ECO:0000313" key="1">
    <source>
        <dbReference type="EMBL" id="KAL2815717.1"/>
    </source>
</evidence>
<keyword evidence="2" id="KW-1185">Reference proteome</keyword>
<dbReference type="Proteomes" id="UP001610334">
    <property type="component" value="Unassembled WGS sequence"/>
</dbReference>
<evidence type="ECO:0000313" key="2">
    <source>
        <dbReference type="Proteomes" id="UP001610334"/>
    </source>
</evidence>
<organism evidence="1 2">
    <name type="scientific">Aspergillus granulosus</name>
    <dbReference type="NCBI Taxonomy" id="176169"/>
    <lineage>
        <taxon>Eukaryota</taxon>
        <taxon>Fungi</taxon>
        <taxon>Dikarya</taxon>
        <taxon>Ascomycota</taxon>
        <taxon>Pezizomycotina</taxon>
        <taxon>Eurotiomycetes</taxon>
        <taxon>Eurotiomycetidae</taxon>
        <taxon>Eurotiales</taxon>
        <taxon>Aspergillaceae</taxon>
        <taxon>Aspergillus</taxon>
        <taxon>Aspergillus subgen. Nidulantes</taxon>
    </lineage>
</organism>
<accession>A0ABR4HK04</accession>
<reference evidence="1 2" key="1">
    <citation type="submission" date="2024-07" db="EMBL/GenBank/DDBJ databases">
        <title>Section-level genome sequencing and comparative genomics of Aspergillus sections Usti and Cavernicolus.</title>
        <authorList>
            <consortium name="Lawrence Berkeley National Laboratory"/>
            <person name="Nybo J.L."/>
            <person name="Vesth T.C."/>
            <person name="Theobald S."/>
            <person name="Frisvad J.C."/>
            <person name="Larsen T.O."/>
            <person name="Kjaerboelling I."/>
            <person name="Rothschild-Mancinelli K."/>
            <person name="Lyhne E.K."/>
            <person name="Kogle M.E."/>
            <person name="Barry K."/>
            <person name="Clum A."/>
            <person name="Na H."/>
            <person name="Ledsgaard L."/>
            <person name="Lin J."/>
            <person name="Lipzen A."/>
            <person name="Kuo A."/>
            <person name="Riley R."/>
            <person name="Mondo S."/>
            <person name="Labutti K."/>
            <person name="Haridas S."/>
            <person name="Pangalinan J."/>
            <person name="Salamov A.A."/>
            <person name="Simmons B.A."/>
            <person name="Magnuson J.K."/>
            <person name="Chen J."/>
            <person name="Drula E."/>
            <person name="Henrissat B."/>
            <person name="Wiebenga A."/>
            <person name="Lubbers R.J."/>
            <person name="Gomes A.C."/>
            <person name="Makela M.R."/>
            <person name="Stajich J."/>
            <person name="Grigoriev I.V."/>
            <person name="Mortensen U.H."/>
            <person name="De Vries R.P."/>
            <person name="Baker S.E."/>
            <person name="Andersen M.R."/>
        </authorList>
    </citation>
    <scope>NUCLEOTIDE SEQUENCE [LARGE SCALE GENOMIC DNA]</scope>
    <source>
        <strain evidence="1 2">CBS 588.65</strain>
    </source>
</reference>
<protein>
    <submittedName>
        <fullName evidence="1">Uncharacterized protein</fullName>
    </submittedName>
</protein>
<proteinExistence type="predicted"/>
<name>A0ABR4HK04_9EURO</name>
<comment type="caution">
    <text evidence="1">The sequence shown here is derived from an EMBL/GenBank/DDBJ whole genome shotgun (WGS) entry which is preliminary data.</text>
</comment>
<sequence>MQEPRARLPASSPPLFWTRLHYSVSPSVQWGIIQRHWGERTARASPLGLKFLPGIAQQNGKPDTTLLICNKKWIDGKIRLDNISQRTGNLSIENGSQIPGGRLSGCDPCANHHQTQRIRSMAKLVNLGAGFTGGVCHRGVSNLILLAEYCPRQSRTARSQLVDPEKN</sequence>